<feature type="transmembrane region" description="Helical" evidence="7">
    <location>
        <begin position="551"/>
        <end position="574"/>
    </location>
</feature>
<dbReference type="GO" id="GO:0008324">
    <property type="term" value="F:monoatomic cation transmembrane transporter activity"/>
    <property type="evidence" value="ECO:0007669"/>
    <property type="project" value="InterPro"/>
</dbReference>
<comment type="caution">
    <text evidence="9">The sequence shown here is derived from an EMBL/GenBank/DDBJ whole genome shotgun (WGS) entry which is preliminary data.</text>
</comment>
<dbReference type="InterPro" id="IPR051679">
    <property type="entry name" value="DASS-Related_Transporters"/>
</dbReference>
<evidence type="ECO:0000256" key="2">
    <source>
        <dbReference type="ARBA" id="ARBA00022448"/>
    </source>
</evidence>
<dbReference type="PANTHER" id="PTHR43652">
    <property type="entry name" value="BASIC AMINO ACID ANTIPORTER YFCC-RELATED"/>
    <property type="match status" value="1"/>
</dbReference>
<feature type="transmembrane region" description="Helical" evidence="7">
    <location>
        <begin position="151"/>
        <end position="175"/>
    </location>
</feature>
<dbReference type="InterPro" id="IPR004680">
    <property type="entry name" value="Cit_transptr-like_dom"/>
</dbReference>
<keyword evidence="2" id="KW-0813">Transport</keyword>
<evidence type="ECO:0000313" key="9">
    <source>
        <dbReference type="EMBL" id="KUG20333.1"/>
    </source>
</evidence>
<organism evidence="9">
    <name type="scientific">hydrocarbon metagenome</name>
    <dbReference type="NCBI Taxonomy" id="938273"/>
    <lineage>
        <taxon>unclassified sequences</taxon>
        <taxon>metagenomes</taxon>
        <taxon>ecological metagenomes</taxon>
    </lineage>
</organism>
<dbReference type="InterPro" id="IPR036721">
    <property type="entry name" value="RCK_C_sf"/>
</dbReference>
<dbReference type="PROSITE" id="PS51202">
    <property type="entry name" value="RCK_C"/>
    <property type="match status" value="2"/>
</dbReference>
<evidence type="ECO:0000259" key="8">
    <source>
        <dbReference type="PROSITE" id="PS51202"/>
    </source>
</evidence>
<feature type="domain" description="RCK C-terminal" evidence="8">
    <location>
        <begin position="319"/>
        <end position="404"/>
    </location>
</feature>
<comment type="subcellular location">
    <subcellularLocation>
        <location evidence="1">Membrane</location>
        <topology evidence="1">Multi-pass membrane protein</topology>
    </subcellularLocation>
</comment>
<keyword evidence="6 7" id="KW-0472">Membrane</keyword>
<feature type="transmembrane region" description="Helical" evidence="7">
    <location>
        <begin position="586"/>
        <end position="609"/>
    </location>
</feature>
<evidence type="ECO:0000256" key="5">
    <source>
        <dbReference type="ARBA" id="ARBA00022989"/>
    </source>
</evidence>
<evidence type="ECO:0000256" key="6">
    <source>
        <dbReference type="ARBA" id="ARBA00023136"/>
    </source>
</evidence>
<feature type="transmembrane region" description="Helical" evidence="7">
    <location>
        <begin position="424"/>
        <end position="451"/>
    </location>
</feature>
<feature type="transmembrane region" description="Helical" evidence="7">
    <location>
        <begin position="471"/>
        <end position="494"/>
    </location>
</feature>
<reference evidence="9" key="1">
    <citation type="journal article" date="2015" name="Proc. Natl. Acad. Sci. U.S.A.">
        <title>Networks of energetic and metabolic interactions define dynamics in microbial communities.</title>
        <authorList>
            <person name="Embree M."/>
            <person name="Liu J.K."/>
            <person name="Al-Bassam M.M."/>
            <person name="Zengler K."/>
        </authorList>
    </citation>
    <scope>NUCLEOTIDE SEQUENCE</scope>
</reference>
<keyword evidence="5 7" id="KW-1133">Transmembrane helix</keyword>
<dbReference type="SUPFAM" id="SSF116726">
    <property type="entry name" value="TrkA C-terminal domain-like"/>
    <property type="match status" value="2"/>
</dbReference>
<feature type="transmembrane region" description="Helical" evidence="7">
    <location>
        <begin position="40"/>
        <end position="57"/>
    </location>
</feature>
<keyword evidence="4" id="KW-0677">Repeat</keyword>
<dbReference type="PANTHER" id="PTHR43652:SF2">
    <property type="entry name" value="BASIC AMINO ACID ANTIPORTER YFCC-RELATED"/>
    <property type="match status" value="1"/>
</dbReference>
<sequence length="610" mass="64943">MVSLPGIGTLEVIEIEIQVLLVLLVLGLVFFLFVTEMFRVDVVAILVALILAWFGLITPMQAFSGFASTAAISIMGVMILGAGIEQTGVTSRISRLILKVAGTGEQRLIGTVSLVVGGLSGFMPSVGATALFLPALMRISKQTRIPASRLLMPIGFAAILGGTLTMVGSSALIVVNDLLMQAGIAPLGFFAVTPIGVPLLLAGLAYFYLSGRFVLPSRGEAVVTGPQEELIEAWHLPCSISYLRIPQDSPLIGVTREEARLLVRYGIHVITIAEGGDTIYAPWRQTRFAAGQVLGLLGSAGAVERLALDYGLEVIGGGICIGDVRTDVEAGFAEVVIRPRASIIGKTPRELSFRKRYGVEPIILISGPREERASFSDQPLQAGDTLVVHGRLEQIRAFGTDKDFVLVTPIEWEAVQESKAITAVLCFIGAIGLIFVGVPIALAMFSGALAMVLLRVISIDEAYRAIDWRTIFLIAGLVPLGIAMDASGAAVFLVDLFLRFVEGQHLLVILIAVAVLTTVFSILLTNIAAAVLLVPLAVIMADSLGVNPQGLALIVGLSTLNSFLLPTHQVNALLMGPGGYHNRDYFRAGGLMTILYTLIVVALMDLLYFT</sequence>
<feature type="transmembrane region" description="Helical" evidence="7">
    <location>
        <begin position="63"/>
        <end position="84"/>
    </location>
</feature>
<dbReference type="Gene3D" id="3.30.70.1450">
    <property type="entry name" value="Regulator of K+ conductance, C-terminal domain"/>
    <property type="match status" value="2"/>
</dbReference>
<protein>
    <submittedName>
        <fullName evidence="9">Sulfur deprivation response regulator</fullName>
    </submittedName>
</protein>
<evidence type="ECO:0000256" key="3">
    <source>
        <dbReference type="ARBA" id="ARBA00022692"/>
    </source>
</evidence>
<feature type="transmembrane region" description="Helical" evidence="7">
    <location>
        <begin position="506"/>
        <end position="539"/>
    </location>
</feature>
<dbReference type="InterPro" id="IPR006037">
    <property type="entry name" value="RCK_C"/>
</dbReference>
<dbReference type="GO" id="GO:0005886">
    <property type="term" value="C:plasma membrane"/>
    <property type="evidence" value="ECO:0007669"/>
    <property type="project" value="TreeGrafter"/>
</dbReference>
<dbReference type="Pfam" id="PF03600">
    <property type="entry name" value="CitMHS"/>
    <property type="match status" value="1"/>
</dbReference>
<evidence type="ECO:0000256" key="7">
    <source>
        <dbReference type="SAM" id="Phobius"/>
    </source>
</evidence>
<name>A0A0W8FHG6_9ZZZZ</name>
<feature type="transmembrane region" description="Helical" evidence="7">
    <location>
        <begin position="122"/>
        <end position="139"/>
    </location>
</feature>
<accession>A0A0W8FHG6</accession>
<feature type="domain" description="RCK C-terminal" evidence="8">
    <location>
        <begin position="228"/>
        <end position="312"/>
    </location>
</feature>
<gene>
    <name evidence="9" type="ORF">ASZ90_009944</name>
</gene>
<keyword evidence="3 7" id="KW-0812">Transmembrane</keyword>
<proteinExistence type="predicted"/>
<dbReference type="GO" id="GO:0006813">
    <property type="term" value="P:potassium ion transport"/>
    <property type="evidence" value="ECO:0007669"/>
    <property type="project" value="InterPro"/>
</dbReference>
<feature type="transmembrane region" description="Helical" evidence="7">
    <location>
        <begin position="12"/>
        <end position="33"/>
    </location>
</feature>
<feature type="transmembrane region" description="Helical" evidence="7">
    <location>
        <begin position="187"/>
        <end position="209"/>
    </location>
</feature>
<evidence type="ECO:0000256" key="1">
    <source>
        <dbReference type="ARBA" id="ARBA00004141"/>
    </source>
</evidence>
<evidence type="ECO:0000256" key="4">
    <source>
        <dbReference type="ARBA" id="ARBA00022737"/>
    </source>
</evidence>
<dbReference type="EMBL" id="LNQE01001203">
    <property type="protein sequence ID" value="KUG20333.1"/>
    <property type="molecule type" value="Genomic_DNA"/>
</dbReference>
<dbReference type="AlphaFoldDB" id="A0A0W8FHG6"/>